<proteinExistence type="predicted"/>
<dbReference type="Gene3D" id="1.10.287.950">
    <property type="entry name" value="Methyl-accepting chemotaxis protein"/>
    <property type="match status" value="1"/>
</dbReference>
<keyword evidence="3" id="KW-0472">Membrane</keyword>
<evidence type="ECO:0000256" key="2">
    <source>
        <dbReference type="PROSITE-ProRule" id="PRU00284"/>
    </source>
</evidence>
<keyword evidence="1 2" id="KW-0807">Transducer</keyword>
<dbReference type="EMBL" id="QXJM01000023">
    <property type="protein sequence ID" value="RIE04753.1"/>
    <property type="molecule type" value="Genomic_DNA"/>
</dbReference>
<feature type="transmembrane region" description="Helical" evidence="3">
    <location>
        <begin position="116"/>
        <end position="149"/>
    </location>
</feature>
<feature type="domain" description="Methyl-accepting transducer" evidence="4">
    <location>
        <begin position="225"/>
        <end position="475"/>
    </location>
</feature>
<sequence length="504" mass="55532">MSQLSNQPFFSRQPYGNLTHQEQDIHRRNFVVLIAMAVTTLLILASLATSGTGETDSSTLAVLIMQPVGVLLYGTGFYLRKFIPYMGYLAIVLTAASTLSTVLMSPSLQNVFSVYYMVVMALIFMNLRILLITTIYGLGLMITILYYQLDSAQAPDEVKSTYIIYYLLICTLFFCLYTVSRQMMRKMEQSRSQTEDLLRQQKEQKEELVRGIAAVTHLMNGISKAGEETSSSFEEMNSAFQEIAEGSNVQADSTSSINDSIYQLNQLVKEMTASIATLLDQTQGAARLSGEGRQKMHELSETTAEFKREMDGMSVEIQQLIERIGETGKFSDTIQEIANQTNLLSLNASIEAARAGEQGKGFAVVASEIRKLADMTARSAEQISEHLNQFMLQTNSTKQKIATVARSMQKSNEITEETLVAFDSISNAVETLRELSVGQDELMSHVNGSAGHIGDSTSHLASVSQQASATLEQLSATLQSLFETNRSSLASIKQAESNLMAIAK</sequence>
<dbReference type="Pfam" id="PF00015">
    <property type="entry name" value="MCPsignal"/>
    <property type="match status" value="1"/>
</dbReference>
<comment type="caution">
    <text evidence="5">The sequence shown here is derived from an EMBL/GenBank/DDBJ whole genome shotgun (WGS) entry which is preliminary data.</text>
</comment>
<organism evidence="5 6">
    <name type="scientific">Cohnella faecalis</name>
    <dbReference type="NCBI Taxonomy" id="2315694"/>
    <lineage>
        <taxon>Bacteria</taxon>
        <taxon>Bacillati</taxon>
        <taxon>Bacillota</taxon>
        <taxon>Bacilli</taxon>
        <taxon>Bacillales</taxon>
        <taxon>Paenibacillaceae</taxon>
        <taxon>Cohnella</taxon>
    </lineage>
</organism>
<reference evidence="5 6" key="1">
    <citation type="submission" date="2018-09" db="EMBL/GenBank/DDBJ databases">
        <title>Cohnella cavernae sp. nov., isolated from a karst cave.</title>
        <authorList>
            <person name="Zhu H."/>
        </authorList>
    </citation>
    <scope>NUCLEOTIDE SEQUENCE [LARGE SCALE GENOMIC DNA]</scope>
    <source>
        <strain evidence="5 6">K2E09-144</strain>
    </source>
</reference>
<protein>
    <submittedName>
        <fullName evidence="5">Chemotaxis protein</fullName>
    </submittedName>
</protein>
<evidence type="ECO:0000313" key="6">
    <source>
        <dbReference type="Proteomes" id="UP000266340"/>
    </source>
</evidence>
<evidence type="ECO:0000256" key="1">
    <source>
        <dbReference type="ARBA" id="ARBA00023224"/>
    </source>
</evidence>
<keyword evidence="6" id="KW-1185">Reference proteome</keyword>
<dbReference type="GO" id="GO:0007165">
    <property type="term" value="P:signal transduction"/>
    <property type="evidence" value="ECO:0007669"/>
    <property type="project" value="UniProtKB-KW"/>
</dbReference>
<dbReference type="OrthoDB" id="242546at2"/>
<evidence type="ECO:0000259" key="4">
    <source>
        <dbReference type="PROSITE" id="PS50111"/>
    </source>
</evidence>
<name>A0A398CQE9_9BACL</name>
<evidence type="ECO:0000256" key="3">
    <source>
        <dbReference type="SAM" id="Phobius"/>
    </source>
</evidence>
<dbReference type="InterPro" id="IPR004089">
    <property type="entry name" value="MCPsignal_dom"/>
</dbReference>
<dbReference type="AlphaFoldDB" id="A0A398CQE9"/>
<feature type="transmembrane region" description="Helical" evidence="3">
    <location>
        <begin position="30"/>
        <end position="48"/>
    </location>
</feature>
<dbReference type="Proteomes" id="UP000266340">
    <property type="component" value="Unassembled WGS sequence"/>
</dbReference>
<accession>A0A398CQE9</accession>
<keyword evidence="3" id="KW-1133">Transmembrane helix</keyword>
<dbReference type="GO" id="GO:0016020">
    <property type="term" value="C:membrane"/>
    <property type="evidence" value="ECO:0007669"/>
    <property type="project" value="InterPro"/>
</dbReference>
<feature type="transmembrane region" description="Helical" evidence="3">
    <location>
        <begin position="85"/>
        <end position="104"/>
    </location>
</feature>
<dbReference type="PANTHER" id="PTHR32089:SF114">
    <property type="entry name" value="METHYL-ACCEPTING CHEMOTAXIS PROTEIN MCPB"/>
    <property type="match status" value="1"/>
</dbReference>
<dbReference type="SMART" id="SM00283">
    <property type="entry name" value="MA"/>
    <property type="match status" value="1"/>
</dbReference>
<dbReference type="CDD" id="cd00637">
    <property type="entry name" value="7tm_classA_rhodopsin-like"/>
    <property type="match status" value="1"/>
</dbReference>
<keyword evidence="3" id="KW-0812">Transmembrane</keyword>
<feature type="transmembrane region" description="Helical" evidence="3">
    <location>
        <begin position="60"/>
        <end position="79"/>
    </location>
</feature>
<gene>
    <name evidence="5" type="ORF">D3H35_04535</name>
</gene>
<dbReference type="PANTHER" id="PTHR32089">
    <property type="entry name" value="METHYL-ACCEPTING CHEMOTAXIS PROTEIN MCPB"/>
    <property type="match status" value="1"/>
</dbReference>
<evidence type="ECO:0000313" key="5">
    <source>
        <dbReference type="EMBL" id="RIE04753.1"/>
    </source>
</evidence>
<feature type="transmembrane region" description="Helical" evidence="3">
    <location>
        <begin position="161"/>
        <end position="179"/>
    </location>
</feature>
<dbReference type="SUPFAM" id="SSF58104">
    <property type="entry name" value="Methyl-accepting chemotaxis protein (MCP) signaling domain"/>
    <property type="match status" value="1"/>
</dbReference>
<dbReference type="PROSITE" id="PS50111">
    <property type="entry name" value="CHEMOTAXIS_TRANSDUC_2"/>
    <property type="match status" value="1"/>
</dbReference>
<dbReference type="RefSeq" id="WP_119147952.1">
    <property type="nucleotide sequence ID" value="NZ_JBHSOV010000005.1"/>
</dbReference>